<keyword evidence="4" id="KW-1185">Reference proteome</keyword>
<dbReference type="InterPro" id="IPR006683">
    <property type="entry name" value="Thioestr_dom"/>
</dbReference>
<dbReference type="CDD" id="cd03443">
    <property type="entry name" value="PaaI_thioesterase"/>
    <property type="match status" value="1"/>
</dbReference>
<dbReference type="GO" id="GO:0016289">
    <property type="term" value="F:acyl-CoA hydrolase activity"/>
    <property type="evidence" value="ECO:0007669"/>
    <property type="project" value="TreeGrafter"/>
</dbReference>
<dbReference type="SUPFAM" id="SSF54637">
    <property type="entry name" value="Thioesterase/thiol ester dehydrase-isomerase"/>
    <property type="match status" value="1"/>
</dbReference>
<feature type="domain" description="Thioesterase" evidence="2">
    <location>
        <begin position="37"/>
        <end position="110"/>
    </location>
</feature>
<name>S3V231_9LEPT</name>
<keyword evidence="1" id="KW-0378">Hydrolase</keyword>
<sequence length="141" mass="15661">MYSQAPINRFFQPRLSISKGFAELTMEVREDFHHAAGAAHGSVYFKAVDDSAFFAANSLVPDCFVLTSSITLFFLRPIQSGTLIAKGTVVQNSKNLIIAESNLFDERGREIGRGIGSFAKSQILLTPEIGYRMPIDERKEQ</sequence>
<evidence type="ECO:0000259" key="2">
    <source>
        <dbReference type="Pfam" id="PF03061"/>
    </source>
</evidence>
<dbReference type="STRING" id="1193011.LEP1GSC058_2325"/>
<dbReference type="PANTHER" id="PTHR42856:SF1">
    <property type="entry name" value="ACYL-COENZYME A THIOESTERASE PAAI"/>
    <property type="match status" value="1"/>
</dbReference>
<dbReference type="Proteomes" id="UP000014540">
    <property type="component" value="Unassembled WGS sequence"/>
</dbReference>
<organism evidence="3 4">
    <name type="scientific">Leptospira fainei serovar Hurstbridge str. BUT 6</name>
    <dbReference type="NCBI Taxonomy" id="1193011"/>
    <lineage>
        <taxon>Bacteria</taxon>
        <taxon>Pseudomonadati</taxon>
        <taxon>Spirochaetota</taxon>
        <taxon>Spirochaetia</taxon>
        <taxon>Leptospirales</taxon>
        <taxon>Leptospiraceae</taxon>
        <taxon>Leptospira</taxon>
    </lineage>
</organism>
<proteinExistence type="predicted"/>
<comment type="caution">
    <text evidence="3">The sequence shown here is derived from an EMBL/GenBank/DDBJ whole genome shotgun (WGS) entry which is preliminary data.</text>
</comment>
<gene>
    <name evidence="3" type="ORF">LEP1GSC058_2325</name>
</gene>
<reference evidence="3" key="1">
    <citation type="submission" date="2013-04" db="EMBL/GenBank/DDBJ databases">
        <authorList>
            <person name="Harkins D.M."/>
            <person name="Durkin A.S."/>
            <person name="Selengut J.D."/>
            <person name="Sanka R."/>
            <person name="DePew J."/>
            <person name="Purushe J."/>
            <person name="Ahmed A."/>
            <person name="van der Linden H."/>
            <person name="Goris M.G.A."/>
            <person name="Hartskeerl R.A."/>
            <person name="Vinetz J.M."/>
            <person name="Sutton G.G."/>
            <person name="Nelson W.C."/>
            <person name="Fouts D.E."/>
        </authorList>
    </citation>
    <scope>NUCLEOTIDE SEQUENCE [LARGE SCALE GENOMIC DNA]</scope>
    <source>
        <strain evidence="3">BUT 6</strain>
    </source>
</reference>
<dbReference type="InterPro" id="IPR029069">
    <property type="entry name" value="HotDog_dom_sf"/>
</dbReference>
<dbReference type="InterPro" id="IPR003736">
    <property type="entry name" value="PAAI_dom"/>
</dbReference>
<evidence type="ECO:0000313" key="4">
    <source>
        <dbReference type="Proteomes" id="UP000014540"/>
    </source>
</evidence>
<dbReference type="AlphaFoldDB" id="S3V231"/>
<dbReference type="NCBIfam" id="TIGR00369">
    <property type="entry name" value="unchar_dom_1"/>
    <property type="match status" value="1"/>
</dbReference>
<dbReference type="Gene3D" id="3.10.129.10">
    <property type="entry name" value="Hotdog Thioesterase"/>
    <property type="match status" value="1"/>
</dbReference>
<evidence type="ECO:0000313" key="3">
    <source>
        <dbReference type="EMBL" id="EPG75458.1"/>
    </source>
</evidence>
<dbReference type="PANTHER" id="PTHR42856">
    <property type="entry name" value="ACYL-COENZYME A THIOESTERASE PAAI"/>
    <property type="match status" value="1"/>
</dbReference>
<dbReference type="Pfam" id="PF03061">
    <property type="entry name" value="4HBT"/>
    <property type="match status" value="1"/>
</dbReference>
<accession>S3V231</accession>
<protein>
    <recommendedName>
        <fullName evidence="2">Thioesterase domain-containing protein</fullName>
    </recommendedName>
</protein>
<dbReference type="InterPro" id="IPR052723">
    <property type="entry name" value="Acyl-CoA_thioesterase_PaaI"/>
</dbReference>
<evidence type="ECO:0000256" key="1">
    <source>
        <dbReference type="ARBA" id="ARBA00022801"/>
    </source>
</evidence>
<dbReference type="EMBL" id="AKWZ02000003">
    <property type="protein sequence ID" value="EPG75458.1"/>
    <property type="molecule type" value="Genomic_DNA"/>
</dbReference>